<evidence type="ECO:0000256" key="3">
    <source>
        <dbReference type="HAMAP-Rule" id="MF_03130"/>
    </source>
</evidence>
<comment type="caution">
    <text evidence="3">Lacks conserved residue(s) required for the propagation of feature annotation.</text>
</comment>
<evidence type="ECO:0000256" key="2">
    <source>
        <dbReference type="ARBA" id="ARBA00023315"/>
    </source>
</evidence>
<dbReference type="InterPro" id="IPR007965">
    <property type="entry name" value="GNAT_ATAT"/>
</dbReference>
<comment type="similarity">
    <text evidence="3">Belongs to the acetyltransferase ATAT1 family.</text>
</comment>
<dbReference type="PROSITE" id="PS51730">
    <property type="entry name" value="GNAT_ATAT"/>
    <property type="match status" value="1"/>
</dbReference>
<dbReference type="SUPFAM" id="SSF55729">
    <property type="entry name" value="Acyl-CoA N-acyltransferases (Nat)"/>
    <property type="match status" value="1"/>
</dbReference>
<dbReference type="GO" id="GO:0005874">
    <property type="term" value="C:microtubule"/>
    <property type="evidence" value="ECO:0007669"/>
    <property type="project" value="InterPro"/>
</dbReference>
<feature type="binding site" evidence="3">
    <location>
        <begin position="98"/>
        <end position="111"/>
    </location>
    <ligand>
        <name>acetyl-CoA</name>
        <dbReference type="ChEBI" id="CHEBI:57288"/>
    </ligand>
</feature>
<dbReference type="AlphaFoldDB" id="A0A0H5QHS0"/>
<dbReference type="Gene3D" id="3.40.630.30">
    <property type="match status" value="1"/>
</dbReference>
<dbReference type="PANTHER" id="PTHR12327">
    <property type="entry name" value="ALPHA-TUBULIN N-ACETYLTRANSFERASE 1"/>
    <property type="match status" value="1"/>
</dbReference>
<name>A0A0H5QHS0_9EUKA</name>
<feature type="compositionally biased region" description="Basic and acidic residues" evidence="5">
    <location>
        <begin position="242"/>
        <end position="254"/>
    </location>
</feature>
<dbReference type="Pfam" id="PF05301">
    <property type="entry name" value="Acetyltransf_16"/>
    <property type="match status" value="1"/>
</dbReference>
<dbReference type="HAMAP" id="MF_03130">
    <property type="entry name" value="mec17"/>
    <property type="match status" value="1"/>
</dbReference>
<evidence type="ECO:0000256" key="5">
    <source>
        <dbReference type="SAM" id="MobiDB-lite"/>
    </source>
</evidence>
<evidence type="ECO:0000256" key="4">
    <source>
        <dbReference type="SAM" id="Coils"/>
    </source>
</evidence>
<feature type="coiled-coil region" evidence="4">
    <location>
        <begin position="256"/>
        <end position="290"/>
    </location>
</feature>
<dbReference type="InterPro" id="IPR038746">
    <property type="entry name" value="Atat"/>
</dbReference>
<sequence length="323" mass="36212">MTSANENIIKVTRDTLTPALAEAIADLGRQSAKSQGLPVPITTIDKLHTSADHVYLCQLRSGSQLRFGGILRVGTRKLYLYDSVAVLHEVEPYCCLDFYVHESLRRQGVGQRLFHEMLNQEKLASPGQMAFDKPSSNAFSFLAGCFNLHQTIEQSNNFVIFSEFFPGTKPMLLGKHVRRAHQTVAKSHYDSSLVASLLSSGSGIMQPSIHDSRQHDLATVDESSMIKLSTSECCPPSPVQEGKQESSKSSEDMELLKTTEENLRFINRKIEEREILIRKMERQLQEYDDDSPGYQCNRIGKDGFSKTEVIRKVHGAKKMSGSR</sequence>
<evidence type="ECO:0000256" key="1">
    <source>
        <dbReference type="ARBA" id="ARBA00022679"/>
    </source>
</evidence>
<accession>A0A0H5QHS0</accession>
<dbReference type="GO" id="GO:0019799">
    <property type="term" value="F:tubulin N-acetyltransferase activity"/>
    <property type="evidence" value="ECO:0007669"/>
    <property type="project" value="UniProtKB-UniRule"/>
</dbReference>
<proteinExistence type="inferred from homology"/>
<feature type="site" description="Crucial for catalytic activity" evidence="3">
    <location>
        <position position="35"/>
    </location>
</feature>
<feature type="domain" description="N-acetyltransferase" evidence="6">
    <location>
        <begin position="1"/>
        <end position="165"/>
    </location>
</feature>
<dbReference type="InterPro" id="IPR016181">
    <property type="entry name" value="Acyl_CoA_acyltransferase"/>
</dbReference>
<keyword evidence="4" id="KW-0175">Coiled coil</keyword>
<keyword evidence="2 3" id="KW-0012">Acyltransferase</keyword>
<keyword evidence="1 3" id="KW-0808">Transferase</keyword>
<evidence type="ECO:0000259" key="6">
    <source>
        <dbReference type="PROSITE" id="PS51730"/>
    </source>
</evidence>
<feature type="region of interest" description="Disordered" evidence="5">
    <location>
        <begin position="230"/>
        <end position="254"/>
    </location>
</feature>
<dbReference type="PANTHER" id="PTHR12327:SF0">
    <property type="entry name" value="ALPHA-TUBULIN N-ACETYLTRANSFERASE 1"/>
    <property type="match status" value="1"/>
</dbReference>
<evidence type="ECO:0000313" key="7">
    <source>
        <dbReference type="EMBL" id="CRZ01523.1"/>
    </source>
</evidence>
<comment type="function">
    <text evidence="3">Specifically acetylates 'Lys-40' in alpha-tubulin on the lumenal side of microtubules. Promotes microtubule destabilization and accelerates microtubule dynamics; this activity may be independent of acetylation activity. Acetylates alpha-tubulin with a slow enzymatic rate, due to a catalytic site that is not optimized for acetyl transfer. Enters the microtubule through each end and diffuses quickly throughout the lumen of microtubules. Acetylates only long/old microtubules because of its slow acetylation rate since it does not have time to act on dynamically unstable microtubules before the enzyme is released.</text>
</comment>
<dbReference type="CDD" id="cd04301">
    <property type="entry name" value="NAT_SF"/>
    <property type="match status" value="1"/>
</dbReference>
<protein>
    <recommendedName>
        <fullName evidence="3">Alpha-tubulin N-acetyltransferase</fullName>
        <shortName evidence="3">Alpha-TAT</shortName>
        <shortName evidence="3">TAT</shortName>
        <ecNumber evidence="3">2.3.1.108</ecNumber>
    </recommendedName>
    <alternativeName>
        <fullName evidence="3">Acetyltransferase mec-17 homolog</fullName>
    </alternativeName>
</protein>
<dbReference type="EMBL" id="HACM01001081">
    <property type="protein sequence ID" value="CRZ01523.1"/>
    <property type="molecule type" value="Transcribed_RNA"/>
</dbReference>
<organism evidence="7">
    <name type="scientific">Spongospora subterranea</name>
    <dbReference type="NCBI Taxonomy" id="70186"/>
    <lineage>
        <taxon>Eukaryota</taxon>
        <taxon>Sar</taxon>
        <taxon>Rhizaria</taxon>
        <taxon>Endomyxa</taxon>
        <taxon>Phytomyxea</taxon>
        <taxon>Plasmodiophorida</taxon>
        <taxon>Plasmodiophoridae</taxon>
        <taxon>Spongospora</taxon>
    </lineage>
</organism>
<reference evidence="7" key="1">
    <citation type="submission" date="2015-04" db="EMBL/GenBank/DDBJ databases">
        <title>The genome sequence of the plant pathogenic Rhizarian Plasmodiophora brassicae reveals insights in its biotrophic life cycle and the origin of chitin synthesis.</title>
        <authorList>
            <person name="Schwelm A."/>
            <person name="Fogelqvist J."/>
            <person name="Knaust A."/>
            <person name="Julke S."/>
            <person name="Lilja T."/>
            <person name="Dhandapani V."/>
            <person name="Bonilla-Rosso G."/>
            <person name="Karlsson M."/>
            <person name="Shevchenko A."/>
            <person name="Choi S.R."/>
            <person name="Kim H.G."/>
            <person name="Park J.Y."/>
            <person name="Lim Y.P."/>
            <person name="Ludwig-Muller J."/>
            <person name="Dixelius C."/>
        </authorList>
    </citation>
    <scope>NUCLEOTIDE SEQUENCE</scope>
    <source>
        <tissue evidence="7">Potato root galls</tissue>
    </source>
</reference>
<comment type="catalytic activity">
    <reaction evidence="3">
        <text>L-lysyl-[alpha-tubulin] + acetyl-CoA = N(6)-acetyl-L-lysyl-[alpha-tubulin] + CoA + H(+)</text>
        <dbReference type="Rhea" id="RHEA:15277"/>
        <dbReference type="Rhea" id="RHEA-COMP:11278"/>
        <dbReference type="Rhea" id="RHEA-COMP:11279"/>
        <dbReference type="ChEBI" id="CHEBI:15378"/>
        <dbReference type="ChEBI" id="CHEBI:29969"/>
        <dbReference type="ChEBI" id="CHEBI:57287"/>
        <dbReference type="ChEBI" id="CHEBI:57288"/>
        <dbReference type="ChEBI" id="CHEBI:61930"/>
        <dbReference type="EC" id="2.3.1.108"/>
    </reaction>
</comment>
<dbReference type="GO" id="GO:0070507">
    <property type="term" value="P:regulation of microtubule cytoskeleton organization"/>
    <property type="evidence" value="ECO:0007669"/>
    <property type="project" value="UniProtKB-UniRule"/>
</dbReference>
<dbReference type="EC" id="2.3.1.108" evidence="3"/>